<feature type="region of interest" description="Disordered" evidence="5">
    <location>
        <begin position="135"/>
        <end position="161"/>
    </location>
</feature>
<dbReference type="EMBL" id="HBUF01049003">
    <property type="protein sequence ID" value="CAG6620980.1"/>
    <property type="molecule type" value="Transcribed_RNA"/>
</dbReference>
<dbReference type="EMBL" id="HBUF01656522">
    <property type="protein sequence ID" value="CAG6787885.1"/>
    <property type="molecule type" value="Transcribed_RNA"/>
</dbReference>
<dbReference type="EMBL" id="HBUF01656521">
    <property type="protein sequence ID" value="CAG6787883.1"/>
    <property type="molecule type" value="Transcribed_RNA"/>
</dbReference>
<dbReference type="EMBL" id="HBUF01656523">
    <property type="protein sequence ID" value="CAG6787887.1"/>
    <property type="molecule type" value="Transcribed_RNA"/>
</dbReference>
<keyword evidence="4" id="KW-0698">rRNA processing</keyword>
<dbReference type="EMBL" id="HBUF01049001">
    <property type="protein sequence ID" value="CAG6620976.1"/>
    <property type="molecule type" value="Transcribed_RNA"/>
</dbReference>
<comment type="similarity">
    <text evidence="2">Belongs to the TSR2 family.</text>
</comment>
<evidence type="ECO:0000256" key="3">
    <source>
        <dbReference type="ARBA" id="ARBA00017551"/>
    </source>
</evidence>
<name>A0A8D8Q0J2_9HEMI</name>
<dbReference type="PANTHER" id="PTHR21250">
    <property type="entry name" value="PRE-RRNA-PROCESSING PROTEIN TSR2 HOMOLOG"/>
    <property type="match status" value="1"/>
</dbReference>
<dbReference type="EMBL" id="HBUF01298897">
    <property type="protein sequence ID" value="CAG6690705.1"/>
    <property type="molecule type" value="Transcribed_RNA"/>
</dbReference>
<evidence type="ECO:0000256" key="5">
    <source>
        <dbReference type="SAM" id="MobiDB-lite"/>
    </source>
</evidence>
<dbReference type="InterPro" id="IPR019398">
    <property type="entry name" value="Pre-rRNA_process_TSR2"/>
</dbReference>
<evidence type="ECO:0000256" key="1">
    <source>
        <dbReference type="ARBA" id="ARBA00002210"/>
    </source>
</evidence>
<dbReference type="GO" id="GO:0006364">
    <property type="term" value="P:rRNA processing"/>
    <property type="evidence" value="ECO:0007669"/>
    <property type="project" value="UniProtKB-KW"/>
</dbReference>
<accession>A0A8D8Q0J2</accession>
<dbReference type="AlphaFoldDB" id="A0A8D8Q0J2"/>
<comment type="function">
    <text evidence="1">May be involved in 20S pre-rRNA processing.</text>
</comment>
<protein>
    <recommendedName>
        <fullName evidence="3">Pre-rRNA-processing protein TSR2 homolog</fullName>
    </recommendedName>
</protein>
<dbReference type="EMBL" id="HBUF01354366">
    <property type="protein sequence ID" value="CAG6716361.1"/>
    <property type="molecule type" value="Transcribed_RNA"/>
</dbReference>
<dbReference type="EMBL" id="HBUF01298896">
    <property type="protein sequence ID" value="CAG6690704.1"/>
    <property type="molecule type" value="Transcribed_RNA"/>
</dbReference>
<dbReference type="EMBL" id="HBUF01354365">
    <property type="protein sequence ID" value="CAG6716360.1"/>
    <property type="molecule type" value="Transcribed_RNA"/>
</dbReference>
<sequence>MELLTDFKTVVSTVLNNWIGLKMALENGMGGPPSVSRQKLLTLIESVSDILVHTKNPNTIEWEIIADTLADFLDDQMDTVFEDNSPDEVAVQIVDLFKLFILPDQTNLMNAINQMKYSTPIVSDVLHVNVPVVEDDEDMATDSEDEPTPEEADGWTVVKKK</sequence>
<evidence type="ECO:0000256" key="4">
    <source>
        <dbReference type="ARBA" id="ARBA00022552"/>
    </source>
</evidence>
<dbReference type="Pfam" id="PF10273">
    <property type="entry name" value="WGG"/>
    <property type="match status" value="1"/>
</dbReference>
<evidence type="ECO:0000313" key="6">
    <source>
        <dbReference type="EMBL" id="CAG6620976.1"/>
    </source>
</evidence>
<dbReference type="EMBL" id="HBUF01298894">
    <property type="protein sequence ID" value="CAG6690702.1"/>
    <property type="molecule type" value="Transcribed_RNA"/>
</dbReference>
<dbReference type="EMBL" id="HBUF01354367">
    <property type="protein sequence ID" value="CAG6716362.1"/>
    <property type="molecule type" value="Transcribed_RNA"/>
</dbReference>
<evidence type="ECO:0000256" key="2">
    <source>
        <dbReference type="ARBA" id="ARBA00006524"/>
    </source>
</evidence>
<proteinExistence type="inferred from homology"/>
<organism evidence="6">
    <name type="scientific">Cacopsylla melanoneura</name>
    <dbReference type="NCBI Taxonomy" id="428564"/>
    <lineage>
        <taxon>Eukaryota</taxon>
        <taxon>Metazoa</taxon>
        <taxon>Ecdysozoa</taxon>
        <taxon>Arthropoda</taxon>
        <taxon>Hexapoda</taxon>
        <taxon>Insecta</taxon>
        <taxon>Pterygota</taxon>
        <taxon>Neoptera</taxon>
        <taxon>Paraneoptera</taxon>
        <taxon>Hemiptera</taxon>
        <taxon>Sternorrhyncha</taxon>
        <taxon>Psylloidea</taxon>
        <taxon>Psyllidae</taxon>
        <taxon>Psyllinae</taxon>
        <taxon>Cacopsylla</taxon>
    </lineage>
</organism>
<reference evidence="6" key="1">
    <citation type="submission" date="2021-05" db="EMBL/GenBank/DDBJ databases">
        <authorList>
            <person name="Alioto T."/>
            <person name="Alioto T."/>
            <person name="Gomez Garrido J."/>
        </authorList>
    </citation>
    <scope>NUCLEOTIDE SEQUENCE</scope>
</reference>
<feature type="compositionally biased region" description="Acidic residues" evidence="5">
    <location>
        <begin position="135"/>
        <end position="153"/>
    </location>
</feature>
<dbReference type="EMBL" id="HBUF01298895">
    <property type="protein sequence ID" value="CAG6690703.1"/>
    <property type="molecule type" value="Transcribed_RNA"/>
</dbReference>
<dbReference type="EMBL" id="HBUF01049002">
    <property type="protein sequence ID" value="CAG6620978.1"/>
    <property type="molecule type" value="Transcribed_RNA"/>
</dbReference>